<sequence length="32" mass="3392">MSVRDLNARVGILPLSTVGSARGRTGTRALYC</sequence>
<gene>
    <name evidence="1" type="ORF">AEK19_MT1970</name>
</gene>
<protein>
    <submittedName>
        <fullName evidence="1">Uncharacterized protein</fullName>
    </submittedName>
</protein>
<evidence type="ECO:0000313" key="1">
    <source>
        <dbReference type="EMBL" id="ART32133.1"/>
    </source>
</evidence>
<geneLocation type="mitochondrion" evidence="1"/>
<dbReference type="AlphaFoldDB" id="A0A1Y0B417"/>
<proteinExistence type="predicted"/>
<dbReference type="EMBL" id="KY774314">
    <property type="protein sequence ID" value="ART32133.1"/>
    <property type="molecule type" value="Genomic_DNA"/>
</dbReference>
<name>A0A1Y0B417_9LAMI</name>
<keyword evidence="1" id="KW-0496">Mitochondrion</keyword>
<accession>A0A1Y0B417</accession>
<reference evidence="1" key="1">
    <citation type="submission" date="2017-03" db="EMBL/GenBank/DDBJ databases">
        <title>The mitochondrial genome of the carnivorous plant Utricularia reniformis (Lentibulariaceae): structure, comparative analysis and evolutionary landmarks.</title>
        <authorList>
            <person name="Silva S.R."/>
            <person name="Alvarenga D.O."/>
            <person name="Michael T.P."/>
            <person name="Miranda V.F.O."/>
            <person name="Varani A.M."/>
        </authorList>
    </citation>
    <scope>NUCLEOTIDE SEQUENCE</scope>
</reference>
<organism evidence="1">
    <name type="scientific">Utricularia reniformis</name>
    <dbReference type="NCBI Taxonomy" id="192314"/>
    <lineage>
        <taxon>Eukaryota</taxon>
        <taxon>Viridiplantae</taxon>
        <taxon>Streptophyta</taxon>
        <taxon>Embryophyta</taxon>
        <taxon>Tracheophyta</taxon>
        <taxon>Spermatophyta</taxon>
        <taxon>Magnoliopsida</taxon>
        <taxon>eudicotyledons</taxon>
        <taxon>Gunneridae</taxon>
        <taxon>Pentapetalae</taxon>
        <taxon>asterids</taxon>
        <taxon>lamiids</taxon>
        <taxon>Lamiales</taxon>
        <taxon>Lentibulariaceae</taxon>
        <taxon>Utricularia</taxon>
    </lineage>
</organism>